<dbReference type="HOGENOM" id="CLU_2100855_0_0_1"/>
<name>A0A0E0HZA8_ORYNI</name>
<reference evidence="2" key="2">
    <citation type="submission" date="2018-04" db="EMBL/GenBank/DDBJ databases">
        <title>OnivRS2 (Oryza nivara Reference Sequence Version 2).</title>
        <authorList>
            <person name="Zhang J."/>
            <person name="Kudrna D."/>
            <person name="Lee S."/>
            <person name="Talag J."/>
            <person name="Rajasekar S."/>
            <person name="Welchert J."/>
            <person name="Hsing Y.-I."/>
            <person name="Wing R.A."/>
        </authorList>
    </citation>
    <scope>NUCLEOTIDE SEQUENCE [LARGE SCALE GENOMIC DNA]</scope>
    <source>
        <strain evidence="2">SL10</strain>
    </source>
</reference>
<evidence type="ECO:0000313" key="3">
    <source>
        <dbReference type="Proteomes" id="UP000006591"/>
    </source>
</evidence>
<dbReference type="AlphaFoldDB" id="A0A0E0HZA8"/>
<feature type="compositionally biased region" description="Basic and acidic residues" evidence="1">
    <location>
        <begin position="66"/>
        <end position="77"/>
    </location>
</feature>
<protein>
    <submittedName>
        <fullName evidence="2">Uncharacterized protein</fullName>
    </submittedName>
</protein>
<proteinExistence type="predicted"/>
<dbReference type="PROSITE" id="PS51257">
    <property type="entry name" value="PROKAR_LIPOPROTEIN"/>
    <property type="match status" value="1"/>
</dbReference>
<evidence type="ECO:0000313" key="2">
    <source>
        <dbReference type="EnsemblPlants" id="ONIVA07G09190.1"/>
    </source>
</evidence>
<dbReference type="Gramene" id="ONIVA07G09190.1">
    <property type="protein sequence ID" value="ONIVA07G09190.1"/>
    <property type="gene ID" value="ONIVA07G09190"/>
</dbReference>
<dbReference type="EnsemblPlants" id="ONIVA07G09190.1">
    <property type="protein sequence ID" value="ONIVA07G09190.1"/>
    <property type="gene ID" value="ONIVA07G09190"/>
</dbReference>
<evidence type="ECO:0000256" key="1">
    <source>
        <dbReference type="SAM" id="MobiDB-lite"/>
    </source>
</evidence>
<dbReference type="Proteomes" id="UP000006591">
    <property type="component" value="Chromosome 7"/>
</dbReference>
<keyword evidence="3" id="KW-1185">Reference proteome</keyword>
<sequence>MERWPVCGEAWRSRRCKRRSAAVATATAACSRSSPESGGARARAGSTGEVTRSSGRGGKRKRRARGLGEEKSWPDVADLKRQRPATWATPWAKWGSIWRQKLGKSGGFGGGGGGVT</sequence>
<organism evidence="2">
    <name type="scientific">Oryza nivara</name>
    <name type="common">Indian wild rice</name>
    <name type="synonym">Oryza sativa f. spontanea</name>
    <dbReference type="NCBI Taxonomy" id="4536"/>
    <lineage>
        <taxon>Eukaryota</taxon>
        <taxon>Viridiplantae</taxon>
        <taxon>Streptophyta</taxon>
        <taxon>Embryophyta</taxon>
        <taxon>Tracheophyta</taxon>
        <taxon>Spermatophyta</taxon>
        <taxon>Magnoliopsida</taxon>
        <taxon>Liliopsida</taxon>
        <taxon>Poales</taxon>
        <taxon>Poaceae</taxon>
        <taxon>BOP clade</taxon>
        <taxon>Oryzoideae</taxon>
        <taxon>Oryzeae</taxon>
        <taxon>Oryzinae</taxon>
        <taxon>Oryza</taxon>
    </lineage>
</organism>
<reference evidence="2" key="1">
    <citation type="submission" date="2015-04" db="UniProtKB">
        <authorList>
            <consortium name="EnsemblPlants"/>
        </authorList>
    </citation>
    <scope>IDENTIFICATION</scope>
    <source>
        <strain evidence="2">SL10</strain>
    </source>
</reference>
<feature type="compositionally biased region" description="Low complexity" evidence="1">
    <location>
        <begin position="29"/>
        <end position="46"/>
    </location>
</feature>
<accession>A0A0E0HZA8</accession>
<feature type="region of interest" description="Disordered" evidence="1">
    <location>
        <begin position="29"/>
        <end position="77"/>
    </location>
</feature>